<dbReference type="PANTHER" id="PTHR46850:SF1">
    <property type="entry name" value="CHROMODOMAIN-HELICASE-DNA-BINDING PROTEIN 9"/>
    <property type="match status" value="1"/>
</dbReference>
<dbReference type="CDD" id="cd18663">
    <property type="entry name" value="CD2_tandem_CHD5-9_like"/>
    <property type="match status" value="1"/>
</dbReference>
<dbReference type="InterPro" id="IPR001650">
    <property type="entry name" value="Helicase_C-like"/>
</dbReference>
<dbReference type="GO" id="GO:0016787">
    <property type="term" value="F:hydrolase activity"/>
    <property type="evidence" value="ECO:0007669"/>
    <property type="project" value="UniProtKB-KW"/>
</dbReference>
<evidence type="ECO:0000256" key="18">
    <source>
        <dbReference type="ARBA" id="ARBA00049360"/>
    </source>
</evidence>
<comment type="catalytic activity">
    <reaction evidence="18">
        <text>ATP + H2O = ADP + phosphate + H(+)</text>
        <dbReference type="Rhea" id="RHEA:13065"/>
        <dbReference type="ChEBI" id="CHEBI:15377"/>
        <dbReference type="ChEBI" id="CHEBI:15378"/>
        <dbReference type="ChEBI" id="CHEBI:30616"/>
        <dbReference type="ChEBI" id="CHEBI:43474"/>
        <dbReference type="ChEBI" id="CHEBI:456216"/>
    </reaction>
</comment>
<feature type="compositionally biased region" description="Polar residues" evidence="19">
    <location>
        <begin position="94"/>
        <end position="118"/>
    </location>
</feature>
<evidence type="ECO:0000256" key="9">
    <source>
        <dbReference type="ARBA" id="ARBA00022801"/>
    </source>
</evidence>
<keyword evidence="13" id="KW-0805">Transcription regulation</keyword>
<keyword evidence="7" id="KW-0677">Repeat</keyword>
<dbReference type="InterPro" id="IPR000330">
    <property type="entry name" value="SNF2_N"/>
</dbReference>
<dbReference type="Gene3D" id="3.40.50.300">
    <property type="entry name" value="P-loop containing nucleotide triphosphate hydrolases"/>
    <property type="match status" value="1"/>
</dbReference>
<dbReference type="InterPro" id="IPR014001">
    <property type="entry name" value="Helicase_ATP-bd"/>
</dbReference>
<dbReference type="FunFam" id="3.40.5.120:FF:000004">
    <property type="entry name" value="Chromodomain-helicase-DNA-binding protein 8"/>
    <property type="match status" value="1"/>
</dbReference>
<evidence type="ECO:0000259" key="20">
    <source>
        <dbReference type="PROSITE" id="PS50013"/>
    </source>
</evidence>
<keyword evidence="11" id="KW-0832">Ubl conjugation</keyword>
<dbReference type="GO" id="GO:0005634">
    <property type="term" value="C:nucleus"/>
    <property type="evidence" value="ECO:0007669"/>
    <property type="project" value="UniProtKB-SubCell"/>
</dbReference>
<feature type="compositionally biased region" description="Polar residues" evidence="19">
    <location>
        <begin position="42"/>
        <end position="51"/>
    </location>
</feature>
<dbReference type="CDD" id="cd18793">
    <property type="entry name" value="SF2_C_SNF"/>
    <property type="match status" value="1"/>
</dbReference>
<evidence type="ECO:0000256" key="10">
    <source>
        <dbReference type="ARBA" id="ARBA00022840"/>
    </source>
</evidence>
<evidence type="ECO:0000256" key="3">
    <source>
        <dbReference type="ARBA" id="ARBA00022491"/>
    </source>
</evidence>
<proteinExistence type="inferred from homology"/>
<feature type="region of interest" description="Disordered" evidence="19">
    <location>
        <begin position="22"/>
        <end position="118"/>
    </location>
</feature>
<dbReference type="FunFam" id="2.40.50.40:FF:000001">
    <property type="entry name" value="chromodomain-helicase-DNA-binding protein 8 isoform X4"/>
    <property type="match status" value="1"/>
</dbReference>
<accession>A0A8C4LT51</accession>
<protein>
    <submittedName>
        <fullName evidence="23">Chromodomain helicase DNA binding protein 8</fullName>
    </submittedName>
</protein>
<dbReference type="SUPFAM" id="SSF54160">
    <property type="entry name" value="Chromo domain-like"/>
    <property type="match status" value="2"/>
</dbReference>
<dbReference type="InterPro" id="IPR056342">
    <property type="entry name" value="HTH_CHD6-9"/>
</dbReference>
<evidence type="ECO:0000256" key="11">
    <source>
        <dbReference type="ARBA" id="ARBA00022843"/>
    </source>
</evidence>
<dbReference type="Pfam" id="PF00385">
    <property type="entry name" value="Chromo"/>
    <property type="match status" value="2"/>
</dbReference>
<dbReference type="PROSITE" id="PS51194">
    <property type="entry name" value="HELICASE_CTER"/>
    <property type="match status" value="1"/>
</dbReference>
<evidence type="ECO:0000256" key="8">
    <source>
        <dbReference type="ARBA" id="ARBA00022741"/>
    </source>
</evidence>
<dbReference type="InterPro" id="IPR049730">
    <property type="entry name" value="SNF2/RAD54-like_C"/>
</dbReference>
<dbReference type="InterPro" id="IPR023780">
    <property type="entry name" value="Chromo_domain"/>
</dbReference>
<feature type="region of interest" description="Disordered" evidence="19">
    <location>
        <begin position="1746"/>
        <end position="1782"/>
    </location>
</feature>
<evidence type="ECO:0000256" key="14">
    <source>
        <dbReference type="ARBA" id="ARBA00023125"/>
    </source>
</evidence>
<dbReference type="InterPro" id="IPR006576">
    <property type="entry name" value="BRK_domain"/>
</dbReference>
<evidence type="ECO:0000256" key="5">
    <source>
        <dbReference type="ARBA" id="ARBA00022553"/>
    </source>
</evidence>
<feature type="domain" description="Helicase C-terminal" evidence="22">
    <location>
        <begin position="822"/>
        <end position="973"/>
    </location>
</feature>
<feature type="region of interest" description="Disordered" evidence="19">
    <location>
        <begin position="146"/>
        <end position="303"/>
    </location>
</feature>
<feature type="region of interest" description="Disordered" evidence="19">
    <location>
        <begin position="1673"/>
        <end position="1696"/>
    </location>
</feature>
<reference evidence="23" key="1">
    <citation type="submission" date="2023-03" db="UniProtKB">
        <authorList>
            <consortium name="Ensembl"/>
        </authorList>
    </citation>
    <scope>IDENTIFICATION</scope>
</reference>
<dbReference type="Pfam" id="PF23078">
    <property type="entry name" value="HTH_CHD6-9"/>
    <property type="match status" value="1"/>
</dbReference>
<keyword evidence="17" id="KW-0539">Nucleus</keyword>
<dbReference type="GO" id="GO:0005524">
    <property type="term" value="F:ATP binding"/>
    <property type="evidence" value="ECO:0007669"/>
    <property type="project" value="UniProtKB-KW"/>
</dbReference>
<dbReference type="PROSITE" id="PS50013">
    <property type="entry name" value="CHROMO_2"/>
    <property type="match status" value="1"/>
</dbReference>
<dbReference type="InterPro" id="IPR000953">
    <property type="entry name" value="Chromo/chromo_shadow_dom"/>
</dbReference>
<dbReference type="InterPro" id="IPR051493">
    <property type="entry name" value="CHD"/>
</dbReference>
<dbReference type="Gene3D" id="3.40.50.10810">
    <property type="entry name" value="Tandem AAA-ATPase domain"/>
    <property type="match status" value="1"/>
</dbReference>
<keyword evidence="12" id="KW-0156">Chromatin regulator</keyword>
<name>A0A8C4LT51_EQUAS</name>
<evidence type="ECO:0000256" key="12">
    <source>
        <dbReference type="ARBA" id="ARBA00022853"/>
    </source>
</evidence>
<keyword evidence="10" id="KW-0067">ATP-binding</keyword>
<sequence>MADPIMDLFDDPNLFGLDSLTDDSFNQVTQDPIEEALGLPSSLDSLDQMNQDGGGGDVGNTSASDLVPPPEETAPTELPKESTAPAPESLTLHDYTTQPVSQEQPAQPVLQTSTSTSGLLQVSKNQEILRASSGLSVVKVLSASEVAALSSPASSAPHSGGKTGMEENRRLEHQKKQEKANRIVAEAIARARARGEQNIPRVLNEDELPSVRPEEEGEKKRRKKSSGERLKEEKPKKSKTSGTSKTKGKSKLNTITPVVGKKRKRNTSSDNSDVEVMPAQSPREDEESSIQKRRSNRQVKRKKYTEDLDIKITDDEEEEEVDENPSEEDAAIVDKVLSMRIVKKELPSGQYTEAEEFFVKYKNYSYLHCEWATISQLEKDKRIHQKLKRFKTKMAQMRHFFHEDEEPFNPDYVEVDRILDESHSIDKDNGEPVIYYLVKWCSLPYEDSTWELKEDVDEGKIREFKRIQSRHPELKRVASAWKKLELSHEYKNRNQLREYQLEGVNWLLFNWYNRQNCILADEMGLGKTIQSIAFLQEVYNVGIHGPFLVIAPLSTITNWEREFNTWTEMNTIVYHGSLASRQMIQQYEMYCKDSRGRLIPGAYKFDALITTFEMILSDCPELREIEWRCVIIDEAHRLKNRNCKLLDSLKHMDLEHKVLLTGTPLQNTVEELFSLLHFLEPSQFPSESEFLKDFGDLKTEEQVQKLQAILKPMMLRRLKEDVEKNLAPKQETIIEVELTNIQKKYYRAILEKNFSFLSKGAGHTNMPNLLNTMMELRKCCNHPYLINGAEEKILTEFREACHIIPHDFHLQAMVRSAGKLVLIDKLLPKLKAGGHKVLIFSQMVRCLDILEDYLIQRRYLYERIDGRVRGNLRQAAIDRFSKPDSDRFVFLLCTRAGGLGINLTAADTCIIFDSDWNPQNDLQAQARCHRIGQSKAVKVYRLITRNSYEREMFDKASLKLGLDKAVLQSMSGRDGNITGIQQFSKKEIEDLLRKGAYAAIMEEDDEGSKFCEEDIDQILLRRTTTITIESEGKGSTFAKASFVASENRTDISLDDPNFWQKWAKKADLDMDLLNSKNNLVIDTPRVRKQTRHFSTLKDDDLVEFSDLESEDDERPRSRRHDRHHTYGRTDCFRVEKHLLVYGWGRWRDILSHGRFKRRMTERDVETICRAILVYCLLHYRGDENIKGFIWDLISPAENGKTKELQNHSGLSIPVPRGRKGKKVKSQSTFDIHKADWIRKYNPDTLFQDESYKKHLKHQCNKVLLRVRMLYYLRQEVIGDQAEKVLGGAIASEIDIWFPVVDQLEVPTTWWDSEADKSLLIGVFKHGYEKYNTMRADPALCFLEKAGRPDDKAIAAEHRVNWYNFVWGGGVGELLTEFYPILGFLRALPLGGLKCQYYLCHLSCTSVHSTLLPTAQVTQQPGHVFWPPGSALTARLRRLVTAYQRSYKREQMKIEAAERGDRRRRRCEAAFKLKEIARREKQQRWTRREQTDFYRVVSTFGVEYDPDTMQFHWDRFRTFARLDKKTDESLTKYFHGFVAMCRQVCRLPPAPPDPNLFIEPITEERASRTLYRIELLRRLREQVLCHPLLEDRLALCQPPGPELPKWWEPVRHDGELLRGAARHGVSQTDCNIMQDPDFSFLAARMNYMQNHQAGAPAPSLSRCSTPLLHQQYTSRTASPLPLRPDAPVEKPPEETAAQVPSLESLTLKLEHEVVDRVLINRIDLVCQAILSGKWPSSRRSQEMVTGGILGPGNHLLDSPSLTPGEYGDSPVPTPRSSSAASMAEEEVSAVTTAAAQFTKLRRGMDEKEFTVQIKDVSSAFRHWEVGKEAVVLAVGIEGLEDTRVILWLPLALLPLPSCPKNSMCSWGWILGLQLEVECMEEPNHLDVDLETRIPVINKVDGTLLVGEDAPRRAELEMWLQGHPEFAVDPRFLYMEDRRKQKWQRCKKNNKAELNCLGMEPVQTANSRNGKKVSETEALLCSHARCDFRTHYLMLFIFFPMYV</sequence>
<keyword evidence="6" id="KW-0879">Wnt signaling pathway</keyword>
<organism evidence="23">
    <name type="scientific">Equus asinus asinus</name>
    <dbReference type="NCBI Taxonomy" id="83772"/>
    <lineage>
        <taxon>Eukaryota</taxon>
        <taxon>Metazoa</taxon>
        <taxon>Chordata</taxon>
        <taxon>Craniata</taxon>
        <taxon>Vertebrata</taxon>
        <taxon>Euteleostomi</taxon>
        <taxon>Mammalia</taxon>
        <taxon>Eutheria</taxon>
        <taxon>Laurasiatheria</taxon>
        <taxon>Perissodactyla</taxon>
        <taxon>Equidae</taxon>
        <taxon>Equus</taxon>
    </lineage>
</organism>
<dbReference type="PANTHER" id="PTHR46850">
    <property type="entry name" value="CHROMODOMAIN-HELICASE-DNA-BINDING PROTEIN 9"/>
    <property type="match status" value="1"/>
</dbReference>
<evidence type="ECO:0000256" key="13">
    <source>
        <dbReference type="ARBA" id="ARBA00023015"/>
    </source>
</evidence>
<dbReference type="SMART" id="SM00298">
    <property type="entry name" value="CHROMO"/>
    <property type="match status" value="2"/>
</dbReference>
<comment type="similarity">
    <text evidence="2">Belongs to the SNF2/RAD54 helicase family.</text>
</comment>
<evidence type="ECO:0000256" key="16">
    <source>
        <dbReference type="ARBA" id="ARBA00023163"/>
    </source>
</evidence>
<dbReference type="GO" id="GO:0006325">
    <property type="term" value="P:chromatin organization"/>
    <property type="evidence" value="ECO:0007669"/>
    <property type="project" value="UniProtKB-KW"/>
</dbReference>
<dbReference type="FunFam" id="3.40.50.10810:FF:000003">
    <property type="entry name" value="chromodomain-helicase-DNA-binding protein 8 isoform X4"/>
    <property type="match status" value="1"/>
</dbReference>
<dbReference type="SMART" id="SM00487">
    <property type="entry name" value="DEXDc"/>
    <property type="match status" value="1"/>
</dbReference>
<evidence type="ECO:0000259" key="21">
    <source>
        <dbReference type="PROSITE" id="PS51192"/>
    </source>
</evidence>
<keyword evidence="15" id="KW-0010">Activator</keyword>
<evidence type="ECO:0000256" key="19">
    <source>
        <dbReference type="SAM" id="MobiDB-lite"/>
    </source>
</evidence>
<dbReference type="InterPro" id="IPR016197">
    <property type="entry name" value="Chromo-like_dom_sf"/>
</dbReference>
<keyword evidence="16" id="KW-0804">Transcription</keyword>
<dbReference type="Ensembl" id="ENSEAST00005017935.1">
    <property type="protein sequence ID" value="ENSEASP00005016508.1"/>
    <property type="gene ID" value="ENSEASG00005010882.1"/>
</dbReference>
<dbReference type="Pfam" id="PF00271">
    <property type="entry name" value="Helicase_C"/>
    <property type="match status" value="1"/>
</dbReference>
<dbReference type="Gene3D" id="2.40.50.40">
    <property type="match status" value="2"/>
</dbReference>
<dbReference type="Gene3D" id="1.10.10.60">
    <property type="entry name" value="Homeodomain-like"/>
    <property type="match status" value="1"/>
</dbReference>
<dbReference type="Gene3D" id="3.40.5.120">
    <property type="match status" value="1"/>
</dbReference>
<feature type="compositionally biased region" description="Basic and acidic residues" evidence="19">
    <location>
        <begin position="164"/>
        <end position="181"/>
    </location>
</feature>
<keyword evidence="9" id="KW-0378">Hydrolase</keyword>
<keyword evidence="3" id="KW-0678">Repressor</keyword>
<feature type="compositionally biased region" description="Basic and acidic residues" evidence="19">
    <location>
        <begin position="212"/>
        <end position="235"/>
    </location>
</feature>
<dbReference type="FunFam" id="2.40.50.40:FF:000005">
    <property type="entry name" value="chromodomain-helicase-DNA-binding protein 8 isoform X4"/>
    <property type="match status" value="1"/>
</dbReference>
<comment type="subcellular location">
    <subcellularLocation>
        <location evidence="1">Nucleus</location>
    </subcellularLocation>
</comment>
<keyword evidence="4" id="KW-1017">Isopeptide bond</keyword>
<dbReference type="InterPro" id="IPR038718">
    <property type="entry name" value="SNF2-like_sf"/>
</dbReference>
<dbReference type="PROSITE" id="PS51192">
    <property type="entry name" value="HELICASE_ATP_BIND_1"/>
    <property type="match status" value="1"/>
</dbReference>
<dbReference type="GO" id="GO:0003677">
    <property type="term" value="F:DNA binding"/>
    <property type="evidence" value="ECO:0007669"/>
    <property type="project" value="UniProtKB-KW"/>
</dbReference>
<dbReference type="Pfam" id="PF07533">
    <property type="entry name" value="BRK"/>
    <property type="match status" value="1"/>
</dbReference>
<feature type="compositionally biased region" description="Basic residues" evidence="19">
    <location>
        <begin position="291"/>
        <end position="303"/>
    </location>
</feature>
<evidence type="ECO:0000256" key="6">
    <source>
        <dbReference type="ARBA" id="ARBA00022687"/>
    </source>
</evidence>
<keyword evidence="8" id="KW-0547">Nucleotide-binding</keyword>
<evidence type="ECO:0000256" key="1">
    <source>
        <dbReference type="ARBA" id="ARBA00004123"/>
    </source>
</evidence>
<dbReference type="Pfam" id="PF00176">
    <property type="entry name" value="SNF2-rel_dom"/>
    <property type="match status" value="1"/>
</dbReference>
<dbReference type="InterPro" id="IPR027417">
    <property type="entry name" value="P-loop_NTPase"/>
</dbReference>
<gene>
    <name evidence="23" type="primary">CHD8</name>
</gene>
<dbReference type="SUPFAM" id="SSF160481">
    <property type="entry name" value="BRK domain-like"/>
    <property type="match status" value="1"/>
</dbReference>
<dbReference type="SMART" id="SM00592">
    <property type="entry name" value="BRK"/>
    <property type="match status" value="1"/>
</dbReference>
<keyword evidence="14" id="KW-0238">DNA-binding</keyword>
<dbReference type="FunFam" id="3.40.50.300:FF:000015">
    <property type="entry name" value="chromodomain-helicase-DNA-binding protein 9 isoform X1"/>
    <property type="match status" value="1"/>
</dbReference>
<feature type="domain" description="Chromo" evidence="20">
    <location>
        <begin position="413"/>
        <end position="479"/>
    </location>
</feature>
<dbReference type="CDD" id="cd18668">
    <property type="entry name" value="CD1_tandem_CHD5-9_like"/>
    <property type="match status" value="1"/>
</dbReference>
<dbReference type="GO" id="GO:0045892">
    <property type="term" value="P:negative regulation of DNA-templated transcription"/>
    <property type="evidence" value="ECO:0007669"/>
    <property type="project" value="UniProtKB-ARBA"/>
</dbReference>
<feature type="domain" description="Helicase ATP-binding" evidence="21">
    <location>
        <begin position="508"/>
        <end position="682"/>
    </location>
</feature>
<dbReference type="GO" id="GO:0016055">
    <property type="term" value="P:Wnt signaling pathway"/>
    <property type="evidence" value="ECO:0007669"/>
    <property type="project" value="UniProtKB-KW"/>
</dbReference>
<dbReference type="SMART" id="SM00490">
    <property type="entry name" value="HELICc"/>
    <property type="match status" value="1"/>
</dbReference>
<evidence type="ECO:0000313" key="23">
    <source>
        <dbReference type="Ensembl" id="ENSEASP00005016508.1"/>
    </source>
</evidence>
<evidence type="ECO:0000256" key="2">
    <source>
        <dbReference type="ARBA" id="ARBA00007025"/>
    </source>
</evidence>
<evidence type="ECO:0000256" key="17">
    <source>
        <dbReference type="ARBA" id="ARBA00023242"/>
    </source>
</evidence>
<keyword evidence="5" id="KW-0597">Phosphoprotein</keyword>
<evidence type="ECO:0000256" key="15">
    <source>
        <dbReference type="ARBA" id="ARBA00023159"/>
    </source>
</evidence>
<dbReference type="InterPro" id="IPR037259">
    <property type="entry name" value="BRK_sf"/>
</dbReference>
<evidence type="ECO:0000256" key="4">
    <source>
        <dbReference type="ARBA" id="ARBA00022499"/>
    </source>
</evidence>
<evidence type="ECO:0000259" key="22">
    <source>
        <dbReference type="PROSITE" id="PS51194"/>
    </source>
</evidence>
<feature type="compositionally biased region" description="Low complexity" evidence="19">
    <location>
        <begin position="146"/>
        <end position="156"/>
    </location>
</feature>
<evidence type="ECO:0000256" key="7">
    <source>
        <dbReference type="ARBA" id="ARBA00022737"/>
    </source>
</evidence>
<dbReference type="SUPFAM" id="SSF52540">
    <property type="entry name" value="P-loop containing nucleoside triphosphate hydrolases"/>
    <property type="match status" value="2"/>
</dbReference>